<sequence>MDRTVPLAAARMLDFVRATEVGTDGPSGYNVIYGHNQDKLPKPVTRMTVDEILGAMASWSKRFGSSATAGYQFMRSTLTDLKRELRLRGTQIFDEDLQDRLGYHLLKRRGYEDFMAGRISRTEFGKRLSQEWASFPVLASVKGAHRVVERGQSYYAGDGLNKALVTPEEFEAVIDDMKELGDALPALPATPAPRPENEEPIILPETAPVPTTKPLTPVEQMNKPVAGAKAGLATGGISGAILLILSRLGWLPDGLDDPEVMLAIGIIGGWLPGQIGSFVAAYKARDLRFMPKRAEPS</sequence>
<reference evidence="2 3" key="1">
    <citation type="submission" date="2021-03" db="EMBL/GenBank/DDBJ databases">
        <title>Tianweitania aestuarii sp. nov., isolated from a tidal flat.</title>
        <authorList>
            <person name="Park S."/>
            <person name="Yoon J.-H."/>
        </authorList>
    </citation>
    <scope>NUCLEOTIDE SEQUENCE [LARGE SCALE GENOMIC DNA]</scope>
    <source>
        <strain evidence="2 3">BSSL-BM11</strain>
    </source>
</reference>
<comment type="caution">
    <text evidence="2">The sequence shown here is derived from an EMBL/GenBank/DDBJ whole genome shotgun (WGS) entry which is preliminary data.</text>
</comment>
<dbReference type="Proteomes" id="UP001297272">
    <property type="component" value="Unassembled WGS sequence"/>
</dbReference>
<dbReference type="RefSeq" id="WP_213983712.1">
    <property type="nucleotide sequence ID" value="NZ_JAFMNX010000001.1"/>
</dbReference>
<evidence type="ECO:0000313" key="3">
    <source>
        <dbReference type="Proteomes" id="UP001297272"/>
    </source>
</evidence>
<dbReference type="InterPro" id="IPR023346">
    <property type="entry name" value="Lysozyme-like_dom_sf"/>
</dbReference>
<accession>A0ABS5RT67</accession>
<evidence type="ECO:0008006" key="4">
    <source>
        <dbReference type="Google" id="ProtNLM"/>
    </source>
</evidence>
<protein>
    <recommendedName>
        <fullName evidence="4">Glycoside hydrolase family 104 protein</fullName>
    </recommendedName>
</protein>
<feature type="transmembrane region" description="Helical" evidence="1">
    <location>
        <begin position="262"/>
        <end position="282"/>
    </location>
</feature>
<evidence type="ECO:0000313" key="2">
    <source>
        <dbReference type="EMBL" id="MBS9720157.1"/>
    </source>
</evidence>
<gene>
    <name evidence="2" type="ORF">JYU29_05585</name>
</gene>
<keyword evidence="1" id="KW-0472">Membrane</keyword>
<feature type="transmembrane region" description="Helical" evidence="1">
    <location>
        <begin position="230"/>
        <end position="250"/>
    </location>
</feature>
<dbReference type="SUPFAM" id="SSF53955">
    <property type="entry name" value="Lysozyme-like"/>
    <property type="match status" value="1"/>
</dbReference>
<evidence type="ECO:0000256" key="1">
    <source>
        <dbReference type="SAM" id="Phobius"/>
    </source>
</evidence>
<dbReference type="EMBL" id="JAFMNX010000001">
    <property type="protein sequence ID" value="MBS9720157.1"/>
    <property type="molecule type" value="Genomic_DNA"/>
</dbReference>
<organism evidence="2 3">
    <name type="scientific">Tianweitania aestuarii</name>
    <dbReference type="NCBI Taxonomy" id="2814886"/>
    <lineage>
        <taxon>Bacteria</taxon>
        <taxon>Pseudomonadati</taxon>
        <taxon>Pseudomonadota</taxon>
        <taxon>Alphaproteobacteria</taxon>
        <taxon>Hyphomicrobiales</taxon>
        <taxon>Phyllobacteriaceae</taxon>
        <taxon>Tianweitania</taxon>
    </lineage>
</organism>
<proteinExistence type="predicted"/>
<dbReference type="Gene3D" id="1.10.530.10">
    <property type="match status" value="1"/>
</dbReference>
<keyword evidence="1" id="KW-0812">Transmembrane</keyword>
<keyword evidence="3" id="KW-1185">Reference proteome</keyword>
<keyword evidence="1" id="KW-1133">Transmembrane helix</keyword>
<name>A0ABS5RT67_9HYPH</name>